<evidence type="ECO:0000259" key="7">
    <source>
        <dbReference type="PROSITE" id="PS50198"/>
    </source>
</evidence>
<dbReference type="PANTHER" id="PTHR47245:SF1">
    <property type="entry name" value="FOLDASE PROTEIN PRSA"/>
    <property type="match status" value="1"/>
</dbReference>
<organism evidence="8 9">
    <name type="scientific">Nostoc linckia z8</name>
    <dbReference type="NCBI Taxonomy" id="1628746"/>
    <lineage>
        <taxon>Bacteria</taxon>
        <taxon>Bacillati</taxon>
        <taxon>Cyanobacteriota</taxon>
        <taxon>Cyanophyceae</taxon>
        <taxon>Nostocales</taxon>
        <taxon>Nostocaceae</taxon>
        <taxon>Nostoc</taxon>
    </lineage>
</organism>
<evidence type="ECO:0000256" key="1">
    <source>
        <dbReference type="ARBA" id="ARBA00000971"/>
    </source>
</evidence>
<dbReference type="SUPFAM" id="SSF54534">
    <property type="entry name" value="FKBP-like"/>
    <property type="match status" value="1"/>
</dbReference>
<keyword evidence="4 6" id="KW-0697">Rotamase</keyword>
<feature type="domain" description="PpiC" evidence="7">
    <location>
        <begin position="122"/>
        <end position="214"/>
    </location>
</feature>
<keyword evidence="3" id="KW-0732">Signal</keyword>
<name>A0A9Q5ZBP2_NOSLI</name>
<dbReference type="EC" id="5.2.1.8" evidence="2"/>
<dbReference type="AlphaFoldDB" id="A0A9Q5ZBP2"/>
<dbReference type="InterPro" id="IPR027304">
    <property type="entry name" value="Trigger_fact/SurA_dom_sf"/>
</dbReference>
<sequence length="263" mass="30078">MTEALQIGNRKITASELISLLASYQMLPQLQRELIVDEAIDQSSRSTDVAIELTAEEVAQAKQQFYAEKQLKNEEDIQAWMARQGLSYQQLEAITTRKLKIEKFKQATWGNKLEAYFFQSKSKLDRVIYSLLRTQDVGIAQELYFRIQAKENSFADLAREYSLGPEAQTGGLVGPVELNALHPVMVQMLSSSQPGQILPPTRIAEWFVILRLEKFIPAQLDESMKARLLNELFEAWLQEQQKQMMSARLEQAATETHSEVENH</sequence>
<dbReference type="PROSITE" id="PS50198">
    <property type="entry name" value="PPIC_PPIASE_2"/>
    <property type="match status" value="1"/>
</dbReference>
<dbReference type="Proteomes" id="UP000222310">
    <property type="component" value="Unassembled WGS sequence"/>
</dbReference>
<protein>
    <recommendedName>
        <fullName evidence="2">peptidylprolyl isomerase</fullName>
        <ecNumber evidence="2">5.2.1.8</ecNumber>
    </recommendedName>
</protein>
<dbReference type="EMBL" id="LAHD01000041">
    <property type="protein sequence ID" value="PHK03200.1"/>
    <property type="molecule type" value="Genomic_DNA"/>
</dbReference>
<dbReference type="PANTHER" id="PTHR47245">
    <property type="entry name" value="PEPTIDYLPROLYL ISOMERASE"/>
    <property type="match status" value="1"/>
</dbReference>
<evidence type="ECO:0000313" key="9">
    <source>
        <dbReference type="Proteomes" id="UP000222310"/>
    </source>
</evidence>
<dbReference type="GO" id="GO:0003755">
    <property type="term" value="F:peptidyl-prolyl cis-trans isomerase activity"/>
    <property type="evidence" value="ECO:0007669"/>
    <property type="project" value="UniProtKB-KW"/>
</dbReference>
<evidence type="ECO:0000256" key="4">
    <source>
        <dbReference type="ARBA" id="ARBA00023110"/>
    </source>
</evidence>
<dbReference type="InterPro" id="IPR000297">
    <property type="entry name" value="PPIase_PpiC"/>
</dbReference>
<evidence type="ECO:0000313" key="8">
    <source>
        <dbReference type="EMBL" id="PHK03200.1"/>
    </source>
</evidence>
<evidence type="ECO:0000256" key="2">
    <source>
        <dbReference type="ARBA" id="ARBA00013194"/>
    </source>
</evidence>
<dbReference type="Pfam" id="PF00639">
    <property type="entry name" value="Rotamase"/>
    <property type="match status" value="1"/>
</dbReference>
<keyword evidence="5 6" id="KW-0413">Isomerase</keyword>
<evidence type="ECO:0000256" key="6">
    <source>
        <dbReference type="PROSITE-ProRule" id="PRU00278"/>
    </source>
</evidence>
<dbReference type="GeneID" id="57094850"/>
<accession>A0A9Q5ZBP2</accession>
<evidence type="ECO:0000256" key="3">
    <source>
        <dbReference type="ARBA" id="ARBA00022729"/>
    </source>
</evidence>
<dbReference type="Gene3D" id="3.10.50.40">
    <property type="match status" value="1"/>
</dbReference>
<dbReference type="InterPro" id="IPR046357">
    <property type="entry name" value="PPIase_dom_sf"/>
</dbReference>
<dbReference type="InterPro" id="IPR050245">
    <property type="entry name" value="PrsA_foldase"/>
</dbReference>
<evidence type="ECO:0000256" key="5">
    <source>
        <dbReference type="ARBA" id="ARBA00023235"/>
    </source>
</evidence>
<gene>
    <name evidence="8" type="ORF">VF08_15980</name>
</gene>
<dbReference type="RefSeq" id="WP_099068652.1">
    <property type="nucleotide sequence ID" value="NZ_LAHD01000041.1"/>
</dbReference>
<dbReference type="SUPFAM" id="SSF109998">
    <property type="entry name" value="Triger factor/SurA peptide-binding domain-like"/>
    <property type="match status" value="1"/>
</dbReference>
<comment type="catalytic activity">
    <reaction evidence="1">
        <text>[protein]-peptidylproline (omega=180) = [protein]-peptidylproline (omega=0)</text>
        <dbReference type="Rhea" id="RHEA:16237"/>
        <dbReference type="Rhea" id="RHEA-COMP:10747"/>
        <dbReference type="Rhea" id="RHEA-COMP:10748"/>
        <dbReference type="ChEBI" id="CHEBI:83833"/>
        <dbReference type="ChEBI" id="CHEBI:83834"/>
        <dbReference type="EC" id="5.2.1.8"/>
    </reaction>
</comment>
<comment type="caution">
    <text evidence="8">The sequence shown here is derived from an EMBL/GenBank/DDBJ whole genome shotgun (WGS) entry which is preliminary data.</text>
</comment>
<reference evidence="8 9" key="1">
    <citation type="submission" date="2015-02" db="EMBL/GenBank/DDBJ databases">
        <title>Nostoc linckia genome annotation.</title>
        <authorList>
            <person name="Zhou Z."/>
        </authorList>
    </citation>
    <scope>NUCLEOTIDE SEQUENCE [LARGE SCALE GENOMIC DNA]</scope>
    <source>
        <strain evidence="9">z8</strain>
    </source>
</reference>
<proteinExistence type="predicted"/>